<comment type="subunit">
    <text evidence="14">Heterodimer of FNTA and PGGT1B. PGGT1B mediates interaction with substrate peptides.</text>
</comment>
<evidence type="ECO:0000313" key="17">
    <source>
        <dbReference type="EMBL" id="KAK7116030.1"/>
    </source>
</evidence>
<sequence>MADTGKLHREKHVKYFKRMLQIIPGQFASLDTHRMTIAYFALSGLDLLGALHEVEKEKQAIIEWIYSLQVVPNSSGTNLLHCGFRGSSTLGHSFDTKKSQQQNIAYDSGHVTMSYTALACLLILGDDLSRVNRPAVAAGLRSLQQEDGSFSCVPEGSETDMRFVYCACCVSHMLNDWSGMNKEKTISYILNSISYEGGVGQGPGGEAHGGPTFCSIASLFLMDELDMSLTLQQKEKLKRWCIFRQQSGFQGRPNKPVDTCYSFWIGATLQLLGVLDLTNFLCSRTFILSTQSAITGGLAKWPDISPDPLHTYLGICGLALMGEPGLAAVHPALNITQRAADHLFNLQKVWEDGS</sequence>
<name>A0AAN9GRA8_9CAEN</name>
<protein>
    <recommendedName>
        <fullName evidence="5">Geranylgeranyl transferase type-1 subunit beta</fullName>
        <ecNumber evidence="4">2.5.1.59</ecNumber>
    </recommendedName>
    <alternativeName>
        <fullName evidence="12">Geranylgeranyl transferase type I subunit beta</fullName>
    </alternativeName>
    <alternativeName>
        <fullName evidence="15">Type I protein geranyl-geranyltransferase subunit beta</fullName>
    </alternativeName>
</protein>
<reference evidence="17 18" key="1">
    <citation type="submission" date="2024-02" db="EMBL/GenBank/DDBJ databases">
        <title>Chromosome-scale genome assembly of the rough periwinkle Littorina saxatilis.</title>
        <authorList>
            <person name="De Jode A."/>
            <person name="Faria R."/>
            <person name="Formenti G."/>
            <person name="Sims Y."/>
            <person name="Smith T.P."/>
            <person name="Tracey A."/>
            <person name="Wood J.M.D."/>
            <person name="Zagrodzka Z.B."/>
            <person name="Johannesson K."/>
            <person name="Butlin R.K."/>
            <person name="Leder E.H."/>
        </authorList>
    </citation>
    <scope>NUCLEOTIDE SEQUENCE [LARGE SCALE GENOMIC DNA]</scope>
    <source>
        <strain evidence="17">Snail1</strain>
        <tissue evidence="17">Muscle</tissue>
    </source>
</reference>
<comment type="cofactor">
    <cofactor evidence="1">
        <name>Mg(2+)</name>
        <dbReference type="ChEBI" id="CHEBI:18420"/>
    </cofactor>
</comment>
<feature type="domain" description="Prenyltransferase alpha-alpha toroid" evidence="16">
    <location>
        <begin position="7"/>
        <end position="335"/>
    </location>
</feature>
<comment type="cofactor">
    <cofactor evidence="2">
        <name>Zn(2+)</name>
        <dbReference type="ChEBI" id="CHEBI:29105"/>
    </cofactor>
</comment>
<evidence type="ECO:0000256" key="5">
    <source>
        <dbReference type="ARBA" id="ARBA00020603"/>
    </source>
</evidence>
<evidence type="ECO:0000256" key="4">
    <source>
        <dbReference type="ARBA" id="ARBA00012700"/>
    </source>
</evidence>
<gene>
    <name evidence="17" type="ORF">V1264_001785</name>
</gene>
<dbReference type="EC" id="2.5.1.59" evidence="4"/>
<keyword evidence="7" id="KW-0808">Transferase</keyword>
<evidence type="ECO:0000256" key="15">
    <source>
        <dbReference type="ARBA" id="ARBA00078363"/>
    </source>
</evidence>
<evidence type="ECO:0000256" key="7">
    <source>
        <dbReference type="ARBA" id="ARBA00022679"/>
    </source>
</evidence>
<proteinExistence type="inferred from homology"/>
<accession>A0AAN9GRA8</accession>
<dbReference type="EMBL" id="JBAMIC010000001">
    <property type="protein sequence ID" value="KAK7116030.1"/>
    <property type="molecule type" value="Genomic_DNA"/>
</dbReference>
<dbReference type="InterPro" id="IPR041960">
    <property type="entry name" value="GGTase_I_beta"/>
</dbReference>
<dbReference type="InterPro" id="IPR001330">
    <property type="entry name" value="Prenyltrans"/>
</dbReference>
<dbReference type="InterPro" id="IPR045089">
    <property type="entry name" value="PGGT1B-like"/>
</dbReference>
<comment type="similarity">
    <text evidence="3">Belongs to the protein prenyltransferase subunit beta family.</text>
</comment>
<dbReference type="AlphaFoldDB" id="A0AAN9GRA8"/>
<evidence type="ECO:0000256" key="13">
    <source>
        <dbReference type="ARBA" id="ARBA00050428"/>
    </source>
</evidence>
<dbReference type="FunFam" id="1.50.10.20:FF:000005">
    <property type="entry name" value="Geranylgeranyl transferase type-1 subunit beta"/>
    <property type="match status" value="1"/>
</dbReference>
<keyword evidence="18" id="KW-1185">Reference proteome</keyword>
<dbReference type="PANTHER" id="PTHR11774">
    <property type="entry name" value="GERANYLGERANYL TRANSFERASE TYPE BETA SUBUNIT"/>
    <property type="match status" value="1"/>
</dbReference>
<evidence type="ECO:0000256" key="12">
    <source>
        <dbReference type="ARBA" id="ARBA00031713"/>
    </source>
</evidence>
<keyword evidence="10" id="KW-0862">Zinc</keyword>
<dbReference type="PANTHER" id="PTHR11774:SF4">
    <property type="entry name" value="GERANYLGERANYL TRANSFERASE TYPE-1 SUBUNIT BETA"/>
    <property type="match status" value="1"/>
</dbReference>
<evidence type="ECO:0000256" key="8">
    <source>
        <dbReference type="ARBA" id="ARBA00022723"/>
    </source>
</evidence>
<keyword evidence="9" id="KW-0677">Repeat</keyword>
<dbReference type="SUPFAM" id="SSF48239">
    <property type="entry name" value="Terpenoid cyclases/Protein prenyltransferases"/>
    <property type="match status" value="1"/>
</dbReference>
<evidence type="ECO:0000256" key="9">
    <source>
        <dbReference type="ARBA" id="ARBA00022737"/>
    </source>
</evidence>
<evidence type="ECO:0000256" key="11">
    <source>
        <dbReference type="ARBA" id="ARBA00022842"/>
    </source>
</evidence>
<evidence type="ECO:0000256" key="10">
    <source>
        <dbReference type="ARBA" id="ARBA00022833"/>
    </source>
</evidence>
<keyword evidence="11" id="KW-0460">Magnesium</keyword>
<comment type="caution">
    <text evidence="17">The sequence shown here is derived from an EMBL/GenBank/DDBJ whole genome shotgun (WGS) entry which is preliminary data.</text>
</comment>
<dbReference type="GO" id="GO:0004662">
    <property type="term" value="F:CAAX-protein geranylgeranyltransferase activity"/>
    <property type="evidence" value="ECO:0007669"/>
    <property type="project" value="UniProtKB-EC"/>
</dbReference>
<evidence type="ECO:0000256" key="6">
    <source>
        <dbReference type="ARBA" id="ARBA00022602"/>
    </source>
</evidence>
<evidence type="ECO:0000256" key="1">
    <source>
        <dbReference type="ARBA" id="ARBA00001946"/>
    </source>
</evidence>
<evidence type="ECO:0000256" key="2">
    <source>
        <dbReference type="ARBA" id="ARBA00001947"/>
    </source>
</evidence>
<dbReference type="InterPro" id="IPR008930">
    <property type="entry name" value="Terpenoid_cyclase/PrenylTrfase"/>
</dbReference>
<evidence type="ECO:0000259" key="16">
    <source>
        <dbReference type="Pfam" id="PF00432"/>
    </source>
</evidence>
<dbReference type="Proteomes" id="UP001374579">
    <property type="component" value="Unassembled WGS sequence"/>
</dbReference>
<comment type="catalytic activity">
    <reaction evidence="13">
        <text>geranylgeranyl diphosphate + L-cysteinyl-[protein] = S-geranylgeranyl-L-cysteinyl-[protein] + diphosphate</text>
        <dbReference type="Rhea" id="RHEA:21240"/>
        <dbReference type="Rhea" id="RHEA-COMP:10131"/>
        <dbReference type="Rhea" id="RHEA-COMP:11537"/>
        <dbReference type="ChEBI" id="CHEBI:29950"/>
        <dbReference type="ChEBI" id="CHEBI:33019"/>
        <dbReference type="ChEBI" id="CHEBI:57533"/>
        <dbReference type="ChEBI" id="CHEBI:86021"/>
        <dbReference type="EC" id="2.5.1.59"/>
    </reaction>
</comment>
<keyword evidence="6" id="KW-0637">Prenyltransferase</keyword>
<dbReference type="GO" id="GO:0005953">
    <property type="term" value="C:CAAX-protein geranylgeranyltransferase complex"/>
    <property type="evidence" value="ECO:0007669"/>
    <property type="project" value="InterPro"/>
</dbReference>
<dbReference type="CDD" id="cd02895">
    <property type="entry name" value="GGTase-I"/>
    <property type="match status" value="1"/>
</dbReference>
<dbReference type="Pfam" id="PF00432">
    <property type="entry name" value="Prenyltrans"/>
    <property type="match status" value="1"/>
</dbReference>
<evidence type="ECO:0000256" key="14">
    <source>
        <dbReference type="ARBA" id="ARBA00065714"/>
    </source>
</evidence>
<evidence type="ECO:0000256" key="3">
    <source>
        <dbReference type="ARBA" id="ARBA00010497"/>
    </source>
</evidence>
<dbReference type="GO" id="GO:0046872">
    <property type="term" value="F:metal ion binding"/>
    <property type="evidence" value="ECO:0007669"/>
    <property type="project" value="UniProtKB-KW"/>
</dbReference>
<organism evidence="17 18">
    <name type="scientific">Littorina saxatilis</name>
    <dbReference type="NCBI Taxonomy" id="31220"/>
    <lineage>
        <taxon>Eukaryota</taxon>
        <taxon>Metazoa</taxon>
        <taxon>Spiralia</taxon>
        <taxon>Lophotrochozoa</taxon>
        <taxon>Mollusca</taxon>
        <taxon>Gastropoda</taxon>
        <taxon>Caenogastropoda</taxon>
        <taxon>Littorinimorpha</taxon>
        <taxon>Littorinoidea</taxon>
        <taxon>Littorinidae</taxon>
        <taxon>Littorina</taxon>
    </lineage>
</organism>
<dbReference type="Gene3D" id="1.50.10.20">
    <property type="match status" value="1"/>
</dbReference>
<keyword evidence="8" id="KW-0479">Metal-binding</keyword>
<evidence type="ECO:0000313" key="18">
    <source>
        <dbReference type="Proteomes" id="UP001374579"/>
    </source>
</evidence>